<proteinExistence type="predicted"/>
<accession>A0A9Q4T7K0</accession>
<reference evidence="1" key="1">
    <citation type="submission" date="2018-11" db="EMBL/GenBank/DDBJ databases">
        <title>Genomics analysis of Putative Virulence Factors on Adhesion and Cytotoxicity for Cronobacter spp.</title>
        <authorList>
            <person name="Cui J."/>
        </authorList>
    </citation>
    <scope>NUCLEOTIDE SEQUENCE</scope>
    <source>
        <strain evidence="1">SD69</strain>
    </source>
</reference>
<evidence type="ECO:0000313" key="2">
    <source>
        <dbReference type="Proteomes" id="UP000778262"/>
    </source>
</evidence>
<name>A0A9Q4T7K0_9ENTR</name>
<evidence type="ECO:0000313" key="1">
    <source>
        <dbReference type="EMBL" id="NCH88192.1"/>
    </source>
</evidence>
<dbReference type="GO" id="GO:0051301">
    <property type="term" value="P:cell division"/>
    <property type="evidence" value="ECO:0007669"/>
    <property type="project" value="UniProtKB-KW"/>
</dbReference>
<gene>
    <name evidence="1" type="ORF">EHJ13_12200</name>
</gene>
<organism evidence="1 2">
    <name type="scientific">Cronobacter dublinensis</name>
    <dbReference type="NCBI Taxonomy" id="413497"/>
    <lineage>
        <taxon>Bacteria</taxon>
        <taxon>Pseudomonadati</taxon>
        <taxon>Pseudomonadota</taxon>
        <taxon>Gammaproteobacteria</taxon>
        <taxon>Enterobacterales</taxon>
        <taxon>Enterobacteriaceae</taxon>
        <taxon>Cronobacter</taxon>
    </lineage>
</organism>
<sequence length="58" mass="6597">MFRSHVRPGMLIRHNGRTWRASANVEKGLYLDRLTTKTRISAEIVEVLVDSAPRVPGH</sequence>
<comment type="caution">
    <text evidence="1">The sequence shown here is derived from an EMBL/GenBank/DDBJ whole genome shotgun (WGS) entry which is preliminary data.</text>
</comment>
<keyword evidence="1" id="KW-0132">Cell division</keyword>
<dbReference type="Proteomes" id="UP000778262">
    <property type="component" value="Unassembled WGS sequence"/>
</dbReference>
<dbReference type="AlphaFoldDB" id="A0A9Q4T7K0"/>
<keyword evidence="1" id="KW-0131">Cell cycle</keyword>
<protein>
    <submittedName>
        <fullName evidence="1">Cell division protein FtsZ</fullName>
    </submittedName>
</protein>
<dbReference type="EMBL" id="RPBY01000004">
    <property type="protein sequence ID" value="NCH88192.1"/>
    <property type="molecule type" value="Genomic_DNA"/>
</dbReference>